<dbReference type="STRING" id="380248.SAMN05216251_11074"/>
<dbReference type="PANTHER" id="PTHR30605">
    <property type="entry name" value="ANHYDRO-N-ACETYLMURAMIC ACID KINASE"/>
    <property type="match status" value="1"/>
</dbReference>
<organism evidence="3 4">
    <name type="scientific">Actinacidiphila alni</name>
    <dbReference type="NCBI Taxonomy" id="380248"/>
    <lineage>
        <taxon>Bacteria</taxon>
        <taxon>Bacillati</taxon>
        <taxon>Actinomycetota</taxon>
        <taxon>Actinomycetes</taxon>
        <taxon>Kitasatosporales</taxon>
        <taxon>Streptomycetaceae</taxon>
        <taxon>Actinacidiphila</taxon>
    </lineage>
</organism>
<dbReference type="EC" id="2.7.1.170" evidence="1"/>
<evidence type="ECO:0000313" key="4">
    <source>
        <dbReference type="Proteomes" id="UP000199323"/>
    </source>
</evidence>
<dbReference type="GO" id="GO:0016301">
    <property type="term" value="F:kinase activity"/>
    <property type="evidence" value="ECO:0007669"/>
    <property type="project" value="UniProtKB-KW"/>
</dbReference>
<dbReference type="GO" id="GO:0005524">
    <property type="term" value="F:ATP binding"/>
    <property type="evidence" value="ECO:0007669"/>
    <property type="project" value="UniProtKB-UniRule"/>
</dbReference>
<dbReference type="UniPathway" id="UPA00544"/>
<dbReference type="InterPro" id="IPR043129">
    <property type="entry name" value="ATPase_NBD"/>
</dbReference>
<dbReference type="GO" id="GO:0016773">
    <property type="term" value="F:phosphotransferase activity, alcohol group as acceptor"/>
    <property type="evidence" value="ECO:0007669"/>
    <property type="project" value="UniProtKB-UniRule"/>
</dbReference>
<dbReference type="EMBL" id="FONG01000010">
    <property type="protein sequence ID" value="SFF24519.1"/>
    <property type="molecule type" value="Genomic_DNA"/>
</dbReference>
<dbReference type="Proteomes" id="UP000199323">
    <property type="component" value="Unassembled WGS sequence"/>
</dbReference>
<sequence length="378" mass="39079">MISGTSHDAIDTAIVDLRMSDGVLEAEVRHTAAVPYATELRDRIAAALPPGRTGMDEVCRLDTAIGRAFADAAAAAVAAGGPVDLVCSHGQTVFHWVEDRQAHGTLQLGQPAWIAERLGVSVVADLRARDIAAGGQGAPLVSYPDSLLLAGLPGRPGALNLGGIANLTTGGPRPLAYDTGPANALIDAAALAATGRPYDRDGAFAATGRTHPGLLADLLAEPYYRREPPKSTGKELFHSGYLDAHLARHPGVADADVLRTLTELTARTVAAEVRAHRIDTLLVSGGGVRNPLLMAELAILLPGVRLTPSDEAGLPADAKEAIAFAILGWHTAHGLPSTLPSCTGARGPRVLGTIVPGGPDTSLPPPAKQPPHALRVLR</sequence>
<reference evidence="3 4" key="1">
    <citation type="submission" date="2016-10" db="EMBL/GenBank/DDBJ databases">
        <authorList>
            <person name="de Groot N.N."/>
        </authorList>
    </citation>
    <scope>NUCLEOTIDE SEQUENCE [LARGE SCALE GENOMIC DNA]</scope>
    <source>
        <strain evidence="3 4">CGMCC 4.3510</strain>
    </source>
</reference>
<comment type="function">
    <text evidence="1">Catalyzes the specific phosphorylation of 1,6-anhydro-N-acetylmuramic acid (anhMurNAc) with the simultaneous cleavage of the 1,6-anhydro ring, generating MurNAc-6-P. Is required for the utilization of anhMurNAc either imported from the medium or derived from its own cell wall murein, and thus plays a role in cell wall recycling.</text>
</comment>
<keyword evidence="1 3" id="KW-0418">Kinase</keyword>
<gene>
    <name evidence="1" type="primary">anmK</name>
    <name evidence="3" type="ORF">SAMN05216251_11074</name>
</gene>
<comment type="catalytic activity">
    <reaction evidence="1">
        <text>1,6-anhydro-N-acetyl-beta-muramate + ATP + H2O = N-acetyl-D-muramate 6-phosphate + ADP + H(+)</text>
        <dbReference type="Rhea" id="RHEA:24952"/>
        <dbReference type="ChEBI" id="CHEBI:15377"/>
        <dbReference type="ChEBI" id="CHEBI:15378"/>
        <dbReference type="ChEBI" id="CHEBI:30616"/>
        <dbReference type="ChEBI" id="CHEBI:58690"/>
        <dbReference type="ChEBI" id="CHEBI:58722"/>
        <dbReference type="ChEBI" id="CHEBI:456216"/>
        <dbReference type="EC" id="2.7.1.170"/>
    </reaction>
</comment>
<dbReference type="GO" id="GO:0097175">
    <property type="term" value="P:1,6-anhydro-N-acetyl-beta-muramic acid catabolic process"/>
    <property type="evidence" value="ECO:0007669"/>
    <property type="project" value="UniProtKB-UniRule"/>
</dbReference>
<dbReference type="GO" id="GO:0006040">
    <property type="term" value="P:amino sugar metabolic process"/>
    <property type="evidence" value="ECO:0007669"/>
    <property type="project" value="InterPro"/>
</dbReference>
<dbReference type="UniPathway" id="UPA00343"/>
<keyword evidence="1" id="KW-0119">Carbohydrate metabolism</keyword>
<dbReference type="InterPro" id="IPR005338">
    <property type="entry name" value="Anhydro_N_Ac-Mur_kinase"/>
</dbReference>
<dbReference type="GO" id="GO:0009254">
    <property type="term" value="P:peptidoglycan turnover"/>
    <property type="evidence" value="ECO:0007669"/>
    <property type="project" value="UniProtKB-UniRule"/>
</dbReference>
<dbReference type="NCBIfam" id="NF007146">
    <property type="entry name" value="PRK09585.2-6"/>
    <property type="match status" value="1"/>
</dbReference>
<keyword evidence="4" id="KW-1185">Reference proteome</keyword>
<accession>A0A1I2H537</accession>
<keyword evidence="1" id="KW-0067">ATP-binding</keyword>
<dbReference type="PANTHER" id="PTHR30605:SF0">
    <property type="entry name" value="ANHYDRO-N-ACETYLMURAMIC ACID KINASE"/>
    <property type="match status" value="1"/>
</dbReference>
<feature type="region of interest" description="Disordered" evidence="2">
    <location>
        <begin position="356"/>
        <end position="378"/>
    </location>
</feature>
<dbReference type="Gene3D" id="3.30.420.40">
    <property type="match status" value="2"/>
</dbReference>
<feature type="binding site" evidence="1">
    <location>
        <begin position="4"/>
        <end position="11"/>
    </location>
    <ligand>
        <name>ATP</name>
        <dbReference type="ChEBI" id="CHEBI:30616"/>
    </ligand>
</feature>
<dbReference type="AlphaFoldDB" id="A0A1I2H537"/>
<keyword evidence="1" id="KW-0808">Transferase</keyword>
<comment type="pathway">
    <text evidence="1">Cell wall biogenesis; peptidoglycan recycling.</text>
</comment>
<protein>
    <recommendedName>
        <fullName evidence="1">Anhydro-N-acetylmuramic acid kinase</fullName>
        <ecNumber evidence="1">2.7.1.170</ecNumber>
    </recommendedName>
    <alternativeName>
        <fullName evidence="1">AnhMurNAc kinase</fullName>
    </alternativeName>
</protein>
<proteinExistence type="inferred from homology"/>
<evidence type="ECO:0000313" key="3">
    <source>
        <dbReference type="EMBL" id="SFF24519.1"/>
    </source>
</evidence>
<name>A0A1I2H537_9ACTN</name>
<comment type="similarity">
    <text evidence="1">Belongs to the anhydro-N-acetylmuramic acid kinase family.</text>
</comment>
<dbReference type="SUPFAM" id="SSF53067">
    <property type="entry name" value="Actin-like ATPase domain"/>
    <property type="match status" value="1"/>
</dbReference>
<keyword evidence="1" id="KW-0547">Nucleotide-binding</keyword>
<comment type="pathway">
    <text evidence="1">Amino-sugar metabolism; 1,6-anhydro-N-acetylmuramate degradation.</text>
</comment>
<dbReference type="HAMAP" id="MF_01270">
    <property type="entry name" value="AnhMurNAc_kinase"/>
    <property type="match status" value="1"/>
</dbReference>
<evidence type="ECO:0000256" key="1">
    <source>
        <dbReference type="HAMAP-Rule" id="MF_01270"/>
    </source>
</evidence>
<dbReference type="Pfam" id="PF03702">
    <property type="entry name" value="AnmK"/>
    <property type="match status" value="1"/>
</dbReference>
<evidence type="ECO:0000256" key="2">
    <source>
        <dbReference type="SAM" id="MobiDB-lite"/>
    </source>
</evidence>